<sequence>MLRACTNFCRYVLGAGLSTQAVSLANQGQYAPAVVPGGFMQLRPTSLAPQPIPIGAPSGPMQGNATEDENMKMQAERAGRAGGWTIELSKRRAIEEAYNSLWI</sequence>
<name>A0A8J5LST9_ZINOF</name>
<dbReference type="Proteomes" id="UP000734854">
    <property type="component" value="Unassembled WGS sequence"/>
</dbReference>
<organism evidence="2 3">
    <name type="scientific">Zingiber officinale</name>
    <name type="common">Ginger</name>
    <name type="synonym">Amomum zingiber</name>
    <dbReference type="NCBI Taxonomy" id="94328"/>
    <lineage>
        <taxon>Eukaryota</taxon>
        <taxon>Viridiplantae</taxon>
        <taxon>Streptophyta</taxon>
        <taxon>Embryophyta</taxon>
        <taxon>Tracheophyta</taxon>
        <taxon>Spermatophyta</taxon>
        <taxon>Magnoliopsida</taxon>
        <taxon>Liliopsida</taxon>
        <taxon>Zingiberales</taxon>
        <taxon>Zingiberaceae</taxon>
        <taxon>Zingiber</taxon>
    </lineage>
</organism>
<gene>
    <name evidence="2" type="ORF">ZIOFF_002371</name>
</gene>
<accession>A0A8J5LST9</accession>
<dbReference type="EMBL" id="JACMSC010000001">
    <property type="protein sequence ID" value="KAG6537284.1"/>
    <property type="molecule type" value="Genomic_DNA"/>
</dbReference>
<evidence type="ECO:0000256" key="1">
    <source>
        <dbReference type="SAM" id="MobiDB-lite"/>
    </source>
</evidence>
<reference evidence="2 3" key="1">
    <citation type="submission" date="2020-08" db="EMBL/GenBank/DDBJ databases">
        <title>Plant Genome Project.</title>
        <authorList>
            <person name="Zhang R.-G."/>
        </authorList>
    </citation>
    <scope>NUCLEOTIDE SEQUENCE [LARGE SCALE GENOMIC DNA]</scope>
    <source>
        <tissue evidence="2">Rhizome</tissue>
    </source>
</reference>
<feature type="region of interest" description="Disordered" evidence="1">
    <location>
        <begin position="49"/>
        <end position="68"/>
    </location>
</feature>
<protein>
    <submittedName>
        <fullName evidence="2">Uncharacterized protein</fullName>
    </submittedName>
</protein>
<evidence type="ECO:0000313" key="3">
    <source>
        <dbReference type="Proteomes" id="UP000734854"/>
    </source>
</evidence>
<keyword evidence="3" id="KW-1185">Reference proteome</keyword>
<evidence type="ECO:0000313" key="2">
    <source>
        <dbReference type="EMBL" id="KAG6537284.1"/>
    </source>
</evidence>
<comment type="caution">
    <text evidence="2">The sequence shown here is derived from an EMBL/GenBank/DDBJ whole genome shotgun (WGS) entry which is preliminary data.</text>
</comment>
<dbReference type="AlphaFoldDB" id="A0A8J5LST9"/>
<proteinExistence type="predicted"/>